<feature type="transmembrane region" description="Helical" evidence="8">
    <location>
        <begin position="184"/>
        <end position="204"/>
    </location>
</feature>
<evidence type="ECO:0000256" key="7">
    <source>
        <dbReference type="ARBA" id="ARBA00023136"/>
    </source>
</evidence>
<feature type="transmembrane region" description="Helical" evidence="8">
    <location>
        <begin position="61"/>
        <end position="81"/>
    </location>
</feature>
<comment type="similarity">
    <text evidence="2">Belongs to the auxin efflux carrier (TC 2.A.69) family.</text>
</comment>
<comment type="caution">
    <text evidence="9">The sequence shown here is derived from an EMBL/GenBank/DDBJ whole genome shotgun (WGS) entry which is preliminary data.</text>
</comment>
<evidence type="ECO:0000256" key="8">
    <source>
        <dbReference type="SAM" id="Phobius"/>
    </source>
</evidence>
<sequence>MQSLLLLLPDFSLIVLGAVLRQVMLNEAAFWPSVEKLVYFILFPALLFNAMATADIDPDGTLPLFFSGLGLMLSGFALAWLGRPLMGLSPLAFASRMQCAYRFNTYIAIALAGKLHGPAGVATMGALCGTMVPFANIFAVSQLARHGQTNMLSEIARNPLVIATVAGLIWNLGGLPLPDAAASFLKRLGDAAVALGLLAVGAALRWGKAEGRLAGSVWLLVVKLMLLPAIAWGLGRQLGLEGVPFDILVLFAALPTASSAYILAMRMGGDGPGVAWLISASTLLAIISLTFWLQLL</sequence>
<dbReference type="Pfam" id="PF03547">
    <property type="entry name" value="Mem_trans"/>
    <property type="match status" value="1"/>
</dbReference>
<dbReference type="GO" id="GO:0055085">
    <property type="term" value="P:transmembrane transport"/>
    <property type="evidence" value="ECO:0007669"/>
    <property type="project" value="InterPro"/>
</dbReference>
<evidence type="ECO:0000256" key="5">
    <source>
        <dbReference type="ARBA" id="ARBA00022692"/>
    </source>
</evidence>
<evidence type="ECO:0000256" key="2">
    <source>
        <dbReference type="ARBA" id="ARBA00010145"/>
    </source>
</evidence>
<evidence type="ECO:0000256" key="3">
    <source>
        <dbReference type="ARBA" id="ARBA00022448"/>
    </source>
</evidence>
<gene>
    <name evidence="9" type="ORF">C7389_106130</name>
</gene>
<keyword evidence="3" id="KW-0813">Transport</keyword>
<evidence type="ECO:0000313" key="10">
    <source>
        <dbReference type="Proteomes" id="UP000295129"/>
    </source>
</evidence>
<feature type="transmembrane region" description="Helical" evidence="8">
    <location>
        <begin position="160"/>
        <end position="178"/>
    </location>
</feature>
<name>A0A4R6E3Q8_9RHOO</name>
<dbReference type="Proteomes" id="UP000295129">
    <property type="component" value="Unassembled WGS sequence"/>
</dbReference>
<comment type="subcellular location">
    <subcellularLocation>
        <location evidence="1">Cell membrane</location>
        <topology evidence="1">Multi-pass membrane protein</topology>
    </subcellularLocation>
</comment>
<dbReference type="InterPro" id="IPR038770">
    <property type="entry name" value="Na+/solute_symporter_sf"/>
</dbReference>
<keyword evidence="7 8" id="KW-0472">Membrane</keyword>
<keyword evidence="6 8" id="KW-1133">Transmembrane helix</keyword>
<organism evidence="9 10">
    <name type="scientific">Azoarcus indigens</name>
    <dbReference type="NCBI Taxonomy" id="29545"/>
    <lineage>
        <taxon>Bacteria</taxon>
        <taxon>Pseudomonadati</taxon>
        <taxon>Pseudomonadota</taxon>
        <taxon>Betaproteobacteria</taxon>
        <taxon>Rhodocyclales</taxon>
        <taxon>Zoogloeaceae</taxon>
        <taxon>Azoarcus</taxon>
    </lineage>
</organism>
<feature type="transmembrane region" description="Helical" evidence="8">
    <location>
        <begin position="247"/>
        <end position="264"/>
    </location>
</feature>
<keyword evidence="4" id="KW-1003">Cell membrane</keyword>
<evidence type="ECO:0000256" key="6">
    <source>
        <dbReference type="ARBA" id="ARBA00022989"/>
    </source>
</evidence>
<dbReference type="OrthoDB" id="9805563at2"/>
<proteinExistence type="inferred from homology"/>
<evidence type="ECO:0008006" key="11">
    <source>
        <dbReference type="Google" id="ProtNLM"/>
    </source>
</evidence>
<dbReference type="AlphaFoldDB" id="A0A4R6E3Q8"/>
<dbReference type="PANTHER" id="PTHR36838">
    <property type="entry name" value="AUXIN EFFLUX CARRIER FAMILY PROTEIN"/>
    <property type="match status" value="1"/>
</dbReference>
<dbReference type="Gene3D" id="1.20.1530.20">
    <property type="match status" value="1"/>
</dbReference>
<feature type="transmembrane region" description="Helical" evidence="8">
    <location>
        <begin position="276"/>
        <end position="295"/>
    </location>
</feature>
<dbReference type="EMBL" id="SNVV01000006">
    <property type="protein sequence ID" value="TDN52431.1"/>
    <property type="molecule type" value="Genomic_DNA"/>
</dbReference>
<dbReference type="RefSeq" id="WP_133590525.1">
    <property type="nucleotide sequence ID" value="NZ_SNVV01000006.1"/>
</dbReference>
<dbReference type="GO" id="GO:0005886">
    <property type="term" value="C:plasma membrane"/>
    <property type="evidence" value="ECO:0007669"/>
    <property type="project" value="UniProtKB-SubCell"/>
</dbReference>
<accession>A0A4R6E3Q8</accession>
<evidence type="ECO:0000313" key="9">
    <source>
        <dbReference type="EMBL" id="TDN52431.1"/>
    </source>
</evidence>
<feature type="transmembrane region" description="Helical" evidence="8">
    <location>
        <begin position="119"/>
        <end position="139"/>
    </location>
</feature>
<dbReference type="PANTHER" id="PTHR36838:SF4">
    <property type="entry name" value="AUXIN EFFLUX CARRIER FAMILY PROTEIN"/>
    <property type="match status" value="1"/>
</dbReference>
<reference evidence="9 10" key="1">
    <citation type="submission" date="2019-03" db="EMBL/GenBank/DDBJ databases">
        <title>Genomic Encyclopedia of Type Strains, Phase IV (KMG-IV): sequencing the most valuable type-strain genomes for metagenomic binning, comparative biology and taxonomic classification.</title>
        <authorList>
            <person name="Goeker M."/>
        </authorList>
    </citation>
    <scope>NUCLEOTIDE SEQUENCE [LARGE SCALE GENOMIC DNA]</scope>
    <source>
        <strain evidence="9 10">DSM 12121</strain>
    </source>
</reference>
<keyword evidence="5 8" id="KW-0812">Transmembrane</keyword>
<protein>
    <recommendedName>
        <fullName evidence="11">Permease</fullName>
    </recommendedName>
</protein>
<feature type="transmembrane region" description="Helical" evidence="8">
    <location>
        <begin position="37"/>
        <end position="54"/>
    </location>
</feature>
<evidence type="ECO:0000256" key="1">
    <source>
        <dbReference type="ARBA" id="ARBA00004651"/>
    </source>
</evidence>
<dbReference type="InterPro" id="IPR004776">
    <property type="entry name" value="Mem_transp_PIN-like"/>
</dbReference>
<feature type="transmembrane region" description="Helical" evidence="8">
    <location>
        <begin position="216"/>
        <end position="235"/>
    </location>
</feature>
<keyword evidence="10" id="KW-1185">Reference proteome</keyword>
<evidence type="ECO:0000256" key="4">
    <source>
        <dbReference type="ARBA" id="ARBA00022475"/>
    </source>
</evidence>